<comment type="similarity">
    <text evidence="2">Belongs to the HAD-like hydrolase superfamily. CbbY/CbbZ/Gph/YieH family.</text>
</comment>
<dbReference type="PANTHER" id="PTHR46193:SF18">
    <property type="entry name" value="HEXITOL PHOSPHATASE B"/>
    <property type="match status" value="1"/>
</dbReference>
<dbReference type="Gene3D" id="3.40.50.1000">
    <property type="entry name" value="HAD superfamily/HAD-like"/>
    <property type="match status" value="1"/>
</dbReference>
<evidence type="ECO:0000256" key="5">
    <source>
        <dbReference type="ARBA" id="ARBA00023277"/>
    </source>
</evidence>
<sequence length="222" mass="24913">MIKVQDFEAVIFDMDGVLIDSEPLWKIAMEEAFHSVGCMITKKDFQKTVGLRIDEVVEYWHKHSGWKDLSVKEVEDLIIQKMVRLIKENGDPLVGVLDTISFLKSQGLKVGLATSSYNILIDTVLDALGIRDAFDVVNSAEDEEFGKPHPAVYLTVANKLKVDPIKCLVIEDSLNGVIAGMAAKMNVVCIPEKTHNPERKLQLAHYLFEDMALFLEHIKSNS</sequence>
<proteinExistence type="inferred from homology"/>
<evidence type="ECO:0000256" key="4">
    <source>
        <dbReference type="ARBA" id="ARBA00022842"/>
    </source>
</evidence>
<keyword evidence="4" id="KW-0460">Magnesium</keyword>
<dbReference type="InterPro" id="IPR036412">
    <property type="entry name" value="HAD-like_sf"/>
</dbReference>
<evidence type="ECO:0000313" key="6">
    <source>
        <dbReference type="EMBL" id="CCF99165.1"/>
    </source>
</evidence>
<protein>
    <submittedName>
        <fullName evidence="6">2-deoxyglucose-6-phosphatase</fullName>
    </submittedName>
</protein>
<dbReference type="SFLD" id="SFLDG01129">
    <property type="entry name" value="C1.5:_HAD__Beta-PGM__Phosphata"/>
    <property type="match status" value="1"/>
</dbReference>
<dbReference type="NCBIfam" id="NF008087">
    <property type="entry name" value="PRK10826.1"/>
    <property type="match status" value="1"/>
</dbReference>
<dbReference type="SFLD" id="SFLDG01135">
    <property type="entry name" value="C1.5.6:_HAD__Beta-PGM__Phospha"/>
    <property type="match status" value="1"/>
</dbReference>
<dbReference type="NCBIfam" id="TIGR01509">
    <property type="entry name" value="HAD-SF-IA-v3"/>
    <property type="match status" value="1"/>
</dbReference>
<dbReference type="InterPro" id="IPR041492">
    <property type="entry name" value="HAD_2"/>
</dbReference>
<reference evidence="6" key="1">
    <citation type="journal article" date="2012" name="Environ. Microbiol.">
        <title>Genomic content of uncultured Bacteroidetes from contrasting oceanic provinces in the North Atlantic Ocean.</title>
        <authorList>
            <person name="Gomez-Pereira P.R."/>
            <person name="Schuler M."/>
            <person name="Fuchs B.M."/>
            <person name="Bennke C."/>
            <person name="Teeling H."/>
            <person name="Waldmann J."/>
            <person name="Richter M."/>
            <person name="Barbe V."/>
            <person name="Bataille E."/>
            <person name="Glockner F.O."/>
            <person name="Amann R."/>
        </authorList>
    </citation>
    <scope>NUCLEOTIDE SEQUENCE</scope>
</reference>
<dbReference type="Pfam" id="PF13419">
    <property type="entry name" value="HAD_2"/>
    <property type="match status" value="1"/>
</dbReference>
<dbReference type="InterPro" id="IPR051600">
    <property type="entry name" value="Beta-PGM-like"/>
</dbReference>
<dbReference type="Gene3D" id="1.10.150.240">
    <property type="entry name" value="Putative phosphatase, domain 2"/>
    <property type="match status" value="1"/>
</dbReference>
<evidence type="ECO:0000256" key="1">
    <source>
        <dbReference type="ARBA" id="ARBA00001946"/>
    </source>
</evidence>
<dbReference type="InterPro" id="IPR023198">
    <property type="entry name" value="PGP-like_dom2"/>
</dbReference>
<dbReference type="InterPro" id="IPR006439">
    <property type="entry name" value="HAD-SF_hydro_IA"/>
</dbReference>
<name>H6RDQ4_9BACT</name>
<dbReference type="AlphaFoldDB" id="H6RDQ4"/>
<organism evidence="6">
    <name type="scientific">uncultured Flavobacteriia bacterium</name>
    <dbReference type="NCBI Taxonomy" id="212695"/>
    <lineage>
        <taxon>Bacteria</taxon>
        <taxon>Pseudomonadati</taxon>
        <taxon>Bacteroidota</taxon>
        <taxon>Flavobacteriia</taxon>
        <taxon>environmental samples</taxon>
    </lineage>
</organism>
<dbReference type="SUPFAM" id="SSF56784">
    <property type="entry name" value="HAD-like"/>
    <property type="match status" value="1"/>
</dbReference>
<comment type="cofactor">
    <cofactor evidence="1">
        <name>Mg(2+)</name>
        <dbReference type="ChEBI" id="CHEBI:18420"/>
    </cofactor>
</comment>
<accession>H6RDQ4</accession>
<reference evidence="6" key="2">
    <citation type="submission" date="2012-02" db="EMBL/GenBank/DDBJ databases">
        <authorList>
            <person name="Genoscope - CEA"/>
        </authorList>
    </citation>
    <scope>NUCLEOTIDE SEQUENCE</scope>
</reference>
<gene>
    <name evidence="6" type="ORF">VIS_S3ARA10031</name>
</gene>
<evidence type="ECO:0000256" key="2">
    <source>
        <dbReference type="ARBA" id="ARBA00006171"/>
    </source>
</evidence>
<dbReference type="SFLD" id="SFLDS00003">
    <property type="entry name" value="Haloacid_Dehalogenase"/>
    <property type="match status" value="1"/>
</dbReference>
<dbReference type="PANTHER" id="PTHR46193">
    <property type="entry name" value="6-PHOSPHOGLUCONATE PHOSPHATASE"/>
    <property type="match status" value="1"/>
</dbReference>
<dbReference type="CDD" id="cd07505">
    <property type="entry name" value="HAD_BPGM-like"/>
    <property type="match status" value="1"/>
</dbReference>
<dbReference type="GO" id="GO:0003824">
    <property type="term" value="F:catalytic activity"/>
    <property type="evidence" value="ECO:0007669"/>
    <property type="project" value="UniProtKB-ARBA"/>
</dbReference>
<evidence type="ECO:0000256" key="3">
    <source>
        <dbReference type="ARBA" id="ARBA00022723"/>
    </source>
</evidence>
<dbReference type="EMBL" id="FO117572">
    <property type="protein sequence ID" value="CCF99165.1"/>
    <property type="molecule type" value="Genomic_DNA"/>
</dbReference>
<dbReference type="InterPro" id="IPR023214">
    <property type="entry name" value="HAD_sf"/>
</dbReference>
<keyword evidence="3" id="KW-0479">Metal-binding</keyword>
<keyword evidence="5" id="KW-0119">Carbohydrate metabolism</keyword>
<dbReference type="GO" id="GO:0046872">
    <property type="term" value="F:metal ion binding"/>
    <property type="evidence" value="ECO:0007669"/>
    <property type="project" value="UniProtKB-KW"/>
</dbReference>